<dbReference type="EMBL" id="DUCX01000067">
    <property type="protein sequence ID" value="HIF37562.1"/>
    <property type="molecule type" value="Genomic_DNA"/>
</dbReference>
<dbReference type="AlphaFoldDB" id="A0A7J4GX09"/>
<feature type="domain" description="RNB" evidence="1">
    <location>
        <begin position="251"/>
        <end position="613"/>
    </location>
</feature>
<dbReference type="SUPFAM" id="SSF50249">
    <property type="entry name" value="Nucleic acid-binding proteins"/>
    <property type="match status" value="1"/>
</dbReference>
<evidence type="ECO:0000313" key="3">
    <source>
        <dbReference type="Proteomes" id="UP000585802"/>
    </source>
</evidence>
<accession>A0A7J4GX09</accession>
<dbReference type="InterPro" id="IPR050180">
    <property type="entry name" value="RNR_Ribonuclease"/>
</dbReference>
<name>A0A7J4GX09_9ARCH</name>
<dbReference type="Proteomes" id="UP000585802">
    <property type="component" value="Unassembled WGS sequence"/>
</dbReference>
<proteinExistence type="predicted"/>
<protein>
    <submittedName>
        <fullName evidence="2">RNB domain-containing ribonuclease</fullName>
    </submittedName>
</protein>
<evidence type="ECO:0000259" key="1">
    <source>
        <dbReference type="SMART" id="SM00955"/>
    </source>
</evidence>
<reference evidence="3" key="1">
    <citation type="journal article" date="2019" name="bioRxiv">
        <title>Genome diversification in globally distributed novel marine Proteobacteria is linked to environmental adaptation.</title>
        <authorList>
            <person name="Zhou Z."/>
            <person name="Tran P.Q."/>
            <person name="Kieft K."/>
            <person name="Anantharaman K."/>
        </authorList>
    </citation>
    <scope>NUCLEOTIDE SEQUENCE [LARGE SCALE GENOMIC DNA]</scope>
</reference>
<comment type="caution">
    <text evidence="2">The sequence shown here is derived from an EMBL/GenBank/DDBJ whole genome shotgun (WGS) entry which is preliminary data.</text>
</comment>
<dbReference type="GO" id="GO:0005829">
    <property type="term" value="C:cytosol"/>
    <property type="evidence" value="ECO:0007669"/>
    <property type="project" value="TreeGrafter"/>
</dbReference>
<organism evidence="2 3">
    <name type="scientific">Marine Group III euryarchaeote</name>
    <dbReference type="NCBI Taxonomy" id="2173149"/>
    <lineage>
        <taxon>Archaea</taxon>
        <taxon>Methanobacteriati</taxon>
        <taxon>Thermoplasmatota</taxon>
        <taxon>Thermoplasmata</taxon>
        <taxon>Candidatus Thermoprofundales</taxon>
    </lineage>
</organism>
<dbReference type="PANTHER" id="PTHR23355:SF9">
    <property type="entry name" value="DIS3-LIKE EXONUCLEASE 2"/>
    <property type="match status" value="1"/>
</dbReference>
<sequence length="760" mass="86734">MSQAKHKGKHQIPPNEKLWRRISIKFGNNEELWDNVWDSDKIYSFIVEKEKLGLNNKESKQLKGKIDEILAHSKKGRQWFLHQEKTNFTLRKATEISEIEANIREWRHFFNTYSPTEEIPLTGQLPSEEATNYKLIEDVWFAIISNEKLPEEFSLSKSEYILKWKAYDLIEDAKTFATTCSGLRFRDSLPSIALLLIKSKRINATQLLDLRLNHLRTNSSNPFGRDYDSRLSDIAERIPDVDADNALKEGRTDLRHLPFVTIDPKTAKDFDDAVCLVEENGKQTLWVAIADVAHYIEPETLLDEEAQARATSVYLPHAVLPMLPSRLSDNLCSLKSKVPRLAMTVSMQIEDDWTIGEVLAFESIIEVRENLSYEDALDNPRFKNMMDLAEGLRQNEIRLNLNSAELRPRVDDDEISVKVKWPNKATEMIETFMVATNNSIGIMLGKENAPLPWRSHAPPDSPEVEELNAKFEAMGIGIELPMPSVKKFGQSEEAELASMLGDWANSGNIQISGLEISDDDDIPQYLKNVLDPEARKNILVSLKEAQEKASNLKNATRRVVDHGLFYLLQRAIYSPDNLGHFGLNLDAYVHFTSPIRRYADLVVHRQLKSFLKNEEWIHSEEEITKISEQCTANSREAKTIEWELVANAFHLHLLRGGTLDSIKDSDDELELKQWPARVVGLRNPWIFLDLLDDGAIRGKLHVSQLGDGRRLSTDEFGLYLIDEKSANTDQDNVVLSLGQKFPCRLRGLDLWSGELDLAPI</sequence>
<dbReference type="Pfam" id="PF00773">
    <property type="entry name" value="RNB"/>
    <property type="match status" value="1"/>
</dbReference>
<dbReference type="PANTHER" id="PTHR23355">
    <property type="entry name" value="RIBONUCLEASE"/>
    <property type="match status" value="1"/>
</dbReference>
<gene>
    <name evidence="2" type="ORF">EYQ70_04110</name>
</gene>
<evidence type="ECO:0000313" key="2">
    <source>
        <dbReference type="EMBL" id="HIF37562.1"/>
    </source>
</evidence>
<dbReference type="InterPro" id="IPR001900">
    <property type="entry name" value="RNase_II/R"/>
</dbReference>
<dbReference type="GO" id="GO:0004540">
    <property type="term" value="F:RNA nuclease activity"/>
    <property type="evidence" value="ECO:0007669"/>
    <property type="project" value="InterPro"/>
</dbReference>
<dbReference type="SMART" id="SM00955">
    <property type="entry name" value="RNB"/>
    <property type="match status" value="1"/>
</dbReference>
<dbReference type="GO" id="GO:0003723">
    <property type="term" value="F:RNA binding"/>
    <property type="evidence" value="ECO:0007669"/>
    <property type="project" value="InterPro"/>
</dbReference>
<dbReference type="InterPro" id="IPR012340">
    <property type="entry name" value="NA-bd_OB-fold"/>
</dbReference>
<dbReference type="InterPro" id="IPR022966">
    <property type="entry name" value="RNase_II/R_CS"/>
</dbReference>
<dbReference type="PROSITE" id="PS01175">
    <property type="entry name" value="RIBONUCLEASE_II"/>
    <property type="match status" value="1"/>
</dbReference>
<dbReference type="GO" id="GO:0006402">
    <property type="term" value="P:mRNA catabolic process"/>
    <property type="evidence" value="ECO:0007669"/>
    <property type="project" value="TreeGrafter"/>
</dbReference>